<dbReference type="InterPro" id="IPR003016">
    <property type="entry name" value="2-oxoA_DH_lipoyl-BS"/>
</dbReference>
<keyword evidence="4" id="KW-0808">Transferase</keyword>
<protein>
    <submittedName>
        <fullName evidence="4">Pyruvate dehydrogenase E2 component (Dihydrolipoamide acetyltransferase)/2-oxoglutarate dehydrogenase E2 component (Dihydrolipoamide succinyltransferase)</fullName>
    </submittedName>
</protein>
<name>A0A1R3WVD0_9RHOB</name>
<gene>
    <name evidence="4" type="ORF">SAMN05421665_1257</name>
</gene>
<keyword evidence="2" id="KW-0450">Lipoyl</keyword>
<keyword evidence="5" id="KW-1185">Reference proteome</keyword>
<dbReference type="InterPro" id="IPR045257">
    <property type="entry name" value="E2/Pdx1"/>
</dbReference>
<evidence type="ECO:0000313" key="4">
    <source>
        <dbReference type="EMBL" id="SIT81343.1"/>
    </source>
</evidence>
<reference evidence="5" key="1">
    <citation type="submission" date="2017-01" db="EMBL/GenBank/DDBJ databases">
        <authorList>
            <person name="Varghese N."/>
            <person name="Submissions S."/>
        </authorList>
    </citation>
    <scope>NUCLEOTIDE SEQUENCE [LARGE SCALE GENOMIC DNA]</scope>
    <source>
        <strain evidence="5">DSM 29591</strain>
    </source>
</reference>
<dbReference type="Pfam" id="PF00364">
    <property type="entry name" value="Biotin_lipoyl"/>
    <property type="match status" value="2"/>
</dbReference>
<dbReference type="STRING" id="287098.SAMN05421665_1257"/>
<dbReference type="SUPFAM" id="SSF51230">
    <property type="entry name" value="Single hybrid motif"/>
    <property type="match status" value="2"/>
</dbReference>
<feature type="domain" description="Lipoyl-binding" evidence="3">
    <location>
        <begin position="102"/>
        <end position="177"/>
    </location>
</feature>
<evidence type="ECO:0000313" key="5">
    <source>
        <dbReference type="Proteomes" id="UP000186997"/>
    </source>
</evidence>
<dbReference type="InterPro" id="IPR011053">
    <property type="entry name" value="Single_hybrid_motif"/>
</dbReference>
<accession>A0A1R3WVD0</accession>
<dbReference type="PROSITE" id="PS50968">
    <property type="entry name" value="BIOTINYL_LIPOYL"/>
    <property type="match status" value="2"/>
</dbReference>
<comment type="cofactor">
    <cofactor evidence="1">
        <name>(R)-lipoate</name>
        <dbReference type="ChEBI" id="CHEBI:83088"/>
    </cofactor>
</comment>
<dbReference type="GO" id="GO:0006086">
    <property type="term" value="P:pyruvate decarboxylation to acetyl-CoA"/>
    <property type="evidence" value="ECO:0007669"/>
    <property type="project" value="InterPro"/>
</dbReference>
<organism evidence="4 5">
    <name type="scientific">Yoonia rosea</name>
    <dbReference type="NCBI Taxonomy" id="287098"/>
    <lineage>
        <taxon>Bacteria</taxon>
        <taxon>Pseudomonadati</taxon>
        <taxon>Pseudomonadota</taxon>
        <taxon>Alphaproteobacteria</taxon>
        <taxon>Rhodobacterales</taxon>
        <taxon>Paracoccaceae</taxon>
        <taxon>Yoonia</taxon>
    </lineage>
</organism>
<dbReference type="Gene3D" id="2.40.50.100">
    <property type="match status" value="2"/>
</dbReference>
<dbReference type="GO" id="GO:0045254">
    <property type="term" value="C:pyruvate dehydrogenase complex"/>
    <property type="evidence" value="ECO:0007669"/>
    <property type="project" value="InterPro"/>
</dbReference>
<dbReference type="PANTHER" id="PTHR23151:SF90">
    <property type="entry name" value="DIHYDROLIPOYLLYSINE-RESIDUE ACETYLTRANSFERASE COMPONENT OF PYRUVATE DEHYDROGENASE COMPLEX, MITOCHONDRIAL-RELATED"/>
    <property type="match status" value="1"/>
</dbReference>
<proteinExistence type="predicted"/>
<evidence type="ECO:0000256" key="1">
    <source>
        <dbReference type="ARBA" id="ARBA00001938"/>
    </source>
</evidence>
<dbReference type="InterPro" id="IPR000089">
    <property type="entry name" value="Biotin_lipoyl"/>
</dbReference>
<dbReference type="PROSITE" id="PS00189">
    <property type="entry name" value="LIPOYL"/>
    <property type="match status" value="1"/>
</dbReference>
<dbReference type="RefSeq" id="WP_076658812.1">
    <property type="nucleotide sequence ID" value="NZ_FTPR01000001.1"/>
</dbReference>
<dbReference type="CDD" id="cd06849">
    <property type="entry name" value="lipoyl_domain"/>
    <property type="match status" value="2"/>
</dbReference>
<sequence length="422" mass="43536">MPLDVIMPALGMAQETGLIVAWHKQPGDAVTKGDILFEVETDKATMEIEAAADGFLTDVAAGEGTDVPVGNVIAKISDSAESAASAPAEEAAPAPSDDLPEGKEVIMPTLGMAQDSGLLVAWHKNPGDAVSVDHILFEVETDKSVNEVNAGFDGYLGATLAEAGEDVPTGQTIAIITAEKPANPVARKSAAAPAPQAAVVEEKPAPVAKAQPAKVAPAPATHGRILASPKLRRLALEQGLDLQRLVDAGHPQPFHVKDLDALRALPQTSGATQTTAAQVSGRLTAEIASEGFTDFADWAAKSAQLTDTAALLAGLCAASHGSDTTIAVESFGMTKTYAASAQLSATDPTEDAARLRVRDLRFSAITSVAVGAEDVPTLTLTRTGTGLTITLEFAPAQLAPSDAITLLSNFAGRMEQPLRHLL</sequence>
<dbReference type="AlphaFoldDB" id="A0A1R3WVD0"/>
<keyword evidence="4" id="KW-0670">Pyruvate</keyword>
<evidence type="ECO:0000259" key="3">
    <source>
        <dbReference type="PROSITE" id="PS50968"/>
    </source>
</evidence>
<feature type="domain" description="Lipoyl-binding" evidence="3">
    <location>
        <begin position="2"/>
        <end position="77"/>
    </location>
</feature>
<dbReference type="PANTHER" id="PTHR23151">
    <property type="entry name" value="DIHYDROLIPOAMIDE ACETYL/SUCCINYL-TRANSFERASE-RELATED"/>
    <property type="match status" value="1"/>
</dbReference>
<dbReference type="OrthoDB" id="9804723at2"/>
<dbReference type="EMBL" id="FTPR01000001">
    <property type="protein sequence ID" value="SIT81343.1"/>
    <property type="molecule type" value="Genomic_DNA"/>
</dbReference>
<dbReference type="Proteomes" id="UP000186997">
    <property type="component" value="Unassembled WGS sequence"/>
</dbReference>
<evidence type="ECO:0000256" key="2">
    <source>
        <dbReference type="ARBA" id="ARBA00022823"/>
    </source>
</evidence>
<dbReference type="GO" id="GO:0016740">
    <property type="term" value="F:transferase activity"/>
    <property type="evidence" value="ECO:0007669"/>
    <property type="project" value="UniProtKB-KW"/>
</dbReference>